<reference evidence="1 2" key="1">
    <citation type="submission" date="2016-07" db="EMBL/GenBank/DDBJ databases">
        <title>Pervasive Adenine N6-methylation of Active Genes in Fungi.</title>
        <authorList>
            <consortium name="DOE Joint Genome Institute"/>
            <person name="Mondo S.J."/>
            <person name="Dannebaum R.O."/>
            <person name="Kuo R.C."/>
            <person name="Labutti K."/>
            <person name="Haridas S."/>
            <person name="Kuo A."/>
            <person name="Salamov A."/>
            <person name="Ahrendt S.R."/>
            <person name="Lipzen A."/>
            <person name="Sullivan W."/>
            <person name="Andreopoulos W.B."/>
            <person name="Clum A."/>
            <person name="Lindquist E."/>
            <person name="Daum C."/>
            <person name="Ramamoorthy G.K."/>
            <person name="Gryganskyi A."/>
            <person name="Culley D."/>
            <person name="Magnuson J.K."/>
            <person name="James T.Y."/>
            <person name="O'Malley M.A."/>
            <person name="Stajich J.E."/>
            <person name="Spatafora J.W."/>
            <person name="Visel A."/>
            <person name="Grigoriev I.V."/>
        </authorList>
    </citation>
    <scope>NUCLEOTIDE SEQUENCE [LARGE SCALE GENOMIC DNA]</scope>
    <source>
        <strain evidence="1 2">NRRL 2496</strain>
    </source>
</reference>
<evidence type="ECO:0000313" key="1">
    <source>
        <dbReference type="EMBL" id="ORY99334.1"/>
    </source>
</evidence>
<keyword evidence="2" id="KW-1185">Reference proteome</keyword>
<dbReference type="PANTHER" id="PTHR13318:SF190">
    <property type="entry name" value="PARTNER OF PAIRED, ISOFORM B"/>
    <property type="match status" value="1"/>
</dbReference>
<dbReference type="STRING" id="13706.A0A1X2HJR1"/>
<comment type="caution">
    <text evidence="1">The sequence shown here is derived from an EMBL/GenBank/DDBJ whole genome shotgun (WGS) entry which is preliminary data.</text>
</comment>
<sequence>MDLRFIIIMRRLRDENKAKSKKNKSHTGIWVPWRSKNVGHDCETQTTDLAHQSEAFSISRMNHSQSFLEVIVGRLQDKKKSPPLLPSSFKNLHFLQHILFMDTRFSLELLELVASHCTSPKDLARLSLVNRFFHAGTVRALYRTLAIRGPRQYSALTSALDSLQAKSYLHHVRCLDLSSYTARGSGWTEAQAKAIVDPDTLARLLSGCVYLKELYVGEEMMQAFVVPTVIRAIFYNHPRLQVLDFTGFCDRKFTDALADVFNHDTEEKKKPENEAMLASPRWSSQVAAMPPQLNKISFYMCMALSQSSFLIPFFERLAANGNKLTRLELSNTKITSDLFKHLDPTELTHINLQGCHGLKCCSAIMPFLMRCQRLVELNLNMSFNGVAGSNFCRRCLVQLMQISPCLRVLNLGGHVNMDDAVLAACVANRTTQRMEYLSLSATRGQLSVNALAEAIKKLPALLYLNVSRTLDTTSTMYSLQRFNDHPCLQVLEITPGQRYPHQCQDWMLSTFGRRAYFSRGQKLDPRFAYSNKLLMNDSIPESPMTQYWSYSC</sequence>
<dbReference type="OMA" id="FYMCMAL"/>
<dbReference type="OrthoDB" id="9994419at2759"/>
<dbReference type="AlphaFoldDB" id="A0A1X2HJR1"/>
<dbReference type="GO" id="GO:0031146">
    <property type="term" value="P:SCF-dependent proteasomal ubiquitin-dependent protein catabolic process"/>
    <property type="evidence" value="ECO:0007669"/>
    <property type="project" value="TreeGrafter"/>
</dbReference>
<gene>
    <name evidence="1" type="ORF">BCR43DRAFT_489108</name>
</gene>
<evidence type="ECO:0008006" key="3">
    <source>
        <dbReference type="Google" id="ProtNLM"/>
    </source>
</evidence>
<accession>A0A1X2HJR1</accession>
<protein>
    <recommendedName>
        <fullName evidence="3">F-box domain-containing protein</fullName>
    </recommendedName>
</protein>
<dbReference type="SUPFAM" id="SSF52047">
    <property type="entry name" value="RNI-like"/>
    <property type="match status" value="1"/>
</dbReference>
<dbReference type="InterPro" id="IPR032675">
    <property type="entry name" value="LRR_dom_sf"/>
</dbReference>
<dbReference type="EMBL" id="MCGN01000003">
    <property type="protein sequence ID" value="ORY99334.1"/>
    <property type="molecule type" value="Genomic_DNA"/>
</dbReference>
<dbReference type="Proteomes" id="UP000242180">
    <property type="component" value="Unassembled WGS sequence"/>
</dbReference>
<dbReference type="PANTHER" id="PTHR13318">
    <property type="entry name" value="PARTNER OF PAIRED, ISOFORM B-RELATED"/>
    <property type="match status" value="1"/>
</dbReference>
<evidence type="ECO:0000313" key="2">
    <source>
        <dbReference type="Proteomes" id="UP000242180"/>
    </source>
</evidence>
<proteinExistence type="predicted"/>
<name>A0A1X2HJR1_SYNRA</name>
<organism evidence="1 2">
    <name type="scientific">Syncephalastrum racemosum</name>
    <name type="common">Filamentous fungus</name>
    <dbReference type="NCBI Taxonomy" id="13706"/>
    <lineage>
        <taxon>Eukaryota</taxon>
        <taxon>Fungi</taxon>
        <taxon>Fungi incertae sedis</taxon>
        <taxon>Mucoromycota</taxon>
        <taxon>Mucoromycotina</taxon>
        <taxon>Mucoromycetes</taxon>
        <taxon>Mucorales</taxon>
        <taxon>Syncephalastraceae</taxon>
        <taxon>Syncephalastrum</taxon>
    </lineage>
</organism>
<dbReference type="GO" id="GO:0019005">
    <property type="term" value="C:SCF ubiquitin ligase complex"/>
    <property type="evidence" value="ECO:0007669"/>
    <property type="project" value="TreeGrafter"/>
</dbReference>
<dbReference type="Gene3D" id="3.80.10.10">
    <property type="entry name" value="Ribonuclease Inhibitor"/>
    <property type="match status" value="1"/>
</dbReference>
<dbReference type="InParanoid" id="A0A1X2HJR1"/>